<dbReference type="Proteomes" id="UP001596116">
    <property type="component" value="Unassembled WGS sequence"/>
</dbReference>
<protein>
    <submittedName>
        <fullName evidence="2">Uncharacterized protein</fullName>
    </submittedName>
</protein>
<accession>A0ABW1KZ09</accession>
<evidence type="ECO:0000313" key="2">
    <source>
        <dbReference type="EMBL" id="MFC6037310.1"/>
    </source>
</evidence>
<feature type="signal peptide" evidence="1">
    <location>
        <begin position="1"/>
        <end position="20"/>
    </location>
</feature>
<dbReference type="RefSeq" id="WP_379881292.1">
    <property type="nucleotide sequence ID" value="NZ_JBHPON010000003.1"/>
</dbReference>
<organism evidence="2 3">
    <name type="scientific">Hyphococcus aureus</name>
    <dbReference type="NCBI Taxonomy" id="2666033"/>
    <lineage>
        <taxon>Bacteria</taxon>
        <taxon>Pseudomonadati</taxon>
        <taxon>Pseudomonadota</taxon>
        <taxon>Alphaproteobacteria</taxon>
        <taxon>Parvularculales</taxon>
        <taxon>Parvularculaceae</taxon>
        <taxon>Hyphococcus</taxon>
    </lineage>
</organism>
<comment type="caution">
    <text evidence="2">The sequence shown here is derived from an EMBL/GenBank/DDBJ whole genome shotgun (WGS) entry which is preliminary data.</text>
</comment>
<feature type="chain" id="PRO_5045417984" evidence="1">
    <location>
        <begin position="21"/>
        <end position="84"/>
    </location>
</feature>
<keyword evidence="3" id="KW-1185">Reference proteome</keyword>
<sequence>MKKAFILAGAMALVAGAALAGDSQSACEEFAATNGVSAEPCACIADAVSGDADLQAEQLALVTMEDYENASAELHAALDPCIEG</sequence>
<keyword evidence="1" id="KW-0732">Signal</keyword>
<reference evidence="2 3" key="1">
    <citation type="submission" date="2024-09" db="EMBL/GenBank/DDBJ databases">
        <authorList>
            <person name="Zhang Z.-H."/>
        </authorList>
    </citation>
    <scope>NUCLEOTIDE SEQUENCE [LARGE SCALE GENOMIC DNA]</scope>
    <source>
        <strain evidence="2 3">HHTR114</strain>
    </source>
</reference>
<gene>
    <name evidence="2" type="ORF">ACFMB1_17260</name>
</gene>
<evidence type="ECO:0000313" key="3">
    <source>
        <dbReference type="Proteomes" id="UP001596116"/>
    </source>
</evidence>
<name>A0ABW1KZ09_9PROT</name>
<dbReference type="EMBL" id="JBHPON010000003">
    <property type="protein sequence ID" value="MFC6037310.1"/>
    <property type="molecule type" value="Genomic_DNA"/>
</dbReference>
<evidence type="ECO:0000256" key="1">
    <source>
        <dbReference type="SAM" id="SignalP"/>
    </source>
</evidence>
<proteinExistence type="predicted"/>